<feature type="compositionally biased region" description="Basic and acidic residues" evidence="1">
    <location>
        <begin position="31"/>
        <end position="42"/>
    </location>
</feature>
<dbReference type="AlphaFoldDB" id="A0A151N9Q3"/>
<keyword evidence="3" id="KW-1185">Reference proteome</keyword>
<sequence length="102" mass="11220">MILWLRCPADRQALQSHYVKPVGRACQNLSADHRRGPADRTRPSGNKMLDLGELSKIKPLPIWTREGSLGHRTATLRGADHVLGAAQGDLFTALQHNGSVCR</sequence>
<dbReference type="Proteomes" id="UP000050525">
    <property type="component" value="Unassembled WGS sequence"/>
</dbReference>
<evidence type="ECO:0000313" key="3">
    <source>
        <dbReference type="Proteomes" id="UP000050525"/>
    </source>
</evidence>
<protein>
    <submittedName>
        <fullName evidence="2">Uncharacterized protein</fullName>
    </submittedName>
</protein>
<reference evidence="2 3" key="1">
    <citation type="journal article" date="2012" name="Genome Biol.">
        <title>Sequencing three crocodilian genomes to illuminate the evolution of archosaurs and amniotes.</title>
        <authorList>
            <person name="St John J.A."/>
            <person name="Braun E.L."/>
            <person name="Isberg S.R."/>
            <person name="Miles L.G."/>
            <person name="Chong A.Y."/>
            <person name="Gongora J."/>
            <person name="Dalzell P."/>
            <person name="Moran C."/>
            <person name="Bed'hom B."/>
            <person name="Abzhanov A."/>
            <person name="Burgess S.C."/>
            <person name="Cooksey A.M."/>
            <person name="Castoe T.A."/>
            <person name="Crawford N.G."/>
            <person name="Densmore L.D."/>
            <person name="Drew J.C."/>
            <person name="Edwards S.V."/>
            <person name="Faircloth B.C."/>
            <person name="Fujita M.K."/>
            <person name="Greenwold M.J."/>
            <person name="Hoffmann F.G."/>
            <person name="Howard J.M."/>
            <person name="Iguchi T."/>
            <person name="Janes D.E."/>
            <person name="Khan S.Y."/>
            <person name="Kohno S."/>
            <person name="de Koning A.J."/>
            <person name="Lance S.L."/>
            <person name="McCarthy F.M."/>
            <person name="McCormack J.E."/>
            <person name="Merchant M.E."/>
            <person name="Peterson D.G."/>
            <person name="Pollock D.D."/>
            <person name="Pourmand N."/>
            <person name="Raney B.J."/>
            <person name="Roessler K.A."/>
            <person name="Sanford J.R."/>
            <person name="Sawyer R.H."/>
            <person name="Schmidt C.J."/>
            <person name="Triplett E.W."/>
            <person name="Tuberville T.D."/>
            <person name="Venegas-Anaya M."/>
            <person name="Howard J.T."/>
            <person name="Jarvis E.D."/>
            <person name="Guillette L.J.Jr."/>
            <person name="Glenn T.C."/>
            <person name="Green R.E."/>
            <person name="Ray D.A."/>
        </authorList>
    </citation>
    <scope>NUCLEOTIDE SEQUENCE [LARGE SCALE GENOMIC DNA]</scope>
    <source>
        <strain evidence="2">KSC_2009_1</strain>
    </source>
</reference>
<evidence type="ECO:0000313" key="2">
    <source>
        <dbReference type="EMBL" id="KYO33319.1"/>
    </source>
</evidence>
<accession>A0A151N9Q3</accession>
<proteinExistence type="predicted"/>
<comment type="caution">
    <text evidence="2">The sequence shown here is derived from an EMBL/GenBank/DDBJ whole genome shotgun (WGS) entry which is preliminary data.</text>
</comment>
<feature type="region of interest" description="Disordered" evidence="1">
    <location>
        <begin position="29"/>
        <end position="48"/>
    </location>
</feature>
<gene>
    <name evidence="2" type="ORF">Y1Q_0016973</name>
</gene>
<dbReference type="EMBL" id="AKHW03003751">
    <property type="protein sequence ID" value="KYO33319.1"/>
    <property type="molecule type" value="Genomic_DNA"/>
</dbReference>
<evidence type="ECO:0000256" key="1">
    <source>
        <dbReference type="SAM" id="MobiDB-lite"/>
    </source>
</evidence>
<name>A0A151N9Q3_ALLMI</name>
<organism evidence="2 3">
    <name type="scientific">Alligator mississippiensis</name>
    <name type="common">American alligator</name>
    <dbReference type="NCBI Taxonomy" id="8496"/>
    <lineage>
        <taxon>Eukaryota</taxon>
        <taxon>Metazoa</taxon>
        <taxon>Chordata</taxon>
        <taxon>Craniata</taxon>
        <taxon>Vertebrata</taxon>
        <taxon>Euteleostomi</taxon>
        <taxon>Archelosauria</taxon>
        <taxon>Archosauria</taxon>
        <taxon>Crocodylia</taxon>
        <taxon>Alligatoridae</taxon>
        <taxon>Alligatorinae</taxon>
        <taxon>Alligator</taxon>
    </lineage>
</organism>